<evidence type="ECO:0000256" key="1">
    <source>
        <dbReference type="ARBA" id="ARBA00007637"/>
    </source>
</evidence>
<proteinExistence type="inferred from homology"/>
<gene>
    <name evidence="3" type="ORF">UFOPK2992_00124</name>
</gene>
<dbReference type="InterPro" id="IPR036291">
    <property type="entry name" value="NAD(P)-bd_dom_sf"/>
</dbReference>
<name>A0A6J6WTP1_9ZZZZ</name>
<feature type="domain" description="NAD-dependent epimerase/dehydratase" evidence="2">
    <location>
        <begin position="19"/>
        <end position="254"/>
    </location>
</feature>
<dbReference type="Gene3D" id="3.40.50.720">
    <property type="entry name" value="NAD(P)-binding Rossmann-like Domain"/>
    <property type="match status" value="1"/>
</dbReference>
<protein>
    <submittedName>
        <fullName evidence="3">Unannotated protein</fullName>
    </submittedName>
</protein>
<accession>A0A6J6WTP1</accession>
<reference evidence="3" key="1">
    <citation type="submission" date="2020-05" db="EMBL/GenBank/DDBJ databases">
        <authorList>
            <person name="Chiriac C."/>
            <person name="Salcher M."/>
            <person name="Ghai R."/>
            <person name="Kavagutti S V."/>
        </authorList>
    </citation>
    <scope>NUCLEOTIDE SEQUENCE</scope>
</reference>
<sequence length="333" mass="35701">MSVPASTQEPVKLSGAVCVVTGGLGFIGSNLVAALVADGATVRVVDELIPGHGGAMHNIESVAIDVLIASIGDPRVGDLVEGADVVFNLAGQVSHTSSMIDPQQDLRLNALDHALFLETIRRVNATARIVHASTRQVYGRVDRQPVDESTAANPVDVNGVAKLAGEQLHMVYAQAYGMATTSLRLTNVYGPRQRLTSDELGFLPVFMRKALMNETIRIFGDGSQRRDCVHVNDVVACLYAATADAAVGRVYNVGHPRDHSLAEIAALITSATKSDGGLEFVPWPGDHQRIDIGSFHTDSTRINTELGWRPSMSLEDGVTDTVAFYRGDPWYLS</sequence>
<evidence type="ECO:0000313" key="3">
    <source>
        <dbReference type="EMBL" id="CAB4786955.1"/>
    </source>
</evidence>
<dbReference type="SUPFAM" id="SSF51735">
    <property type="entry name" value="NAD(P)-binding Rossmann-fold domains"/>
    <property type="match status" value="1"/>
</dbReference>
<dbReference type="PANTHER" id="PTHR43000">
    <property type="entry name" value="DTDP-D-GLUCOSE 4,6-DEHYDRATASE-RELATED"/>
    <property type="match status" value="1"/>
</dbReference>
<dbReference type="EMBL" id="CAFAAI010000008">
    <property type="protein sequence ID" value="CAB4786955.1"/>
    <property type="molecule type" value="Genomic_DNA"/>
</dbReference>
<evidence type="ECO:0000259" key="2">
    <source>
        <dbReference type="Pfam" id="PF01370"/>
    </source>
</evidence>
<dbReference type="InterPro" id="IPR001509">
    <property type="entry name" value="Epimerase_deHydtase"/>
</dbReference>
<dbReference type="Pfam" id="PF01370">
    <property type="entry name" value="Epimerase"/>
    <property type="match status" value="1"/>
</dbReference>
<organism evidence="3">
    <name type="scientific">freshwater metagenome</name>
    <dbReference type="NCBI Taxonomy" id="449393"/>
    <lineage>
        <taxon>unclassified sequences</taxon>
        <taxon>metagenomes</taxon>
        <taxon>ecological metagenomes</taxon>
    </lineage>
</organism>
<comment type="similarity">
    <text evidence="1">Belongs to the NAD(P)-dependent epimerase/dehydratase family.</text>
</comment>
<dbReference type="Gene3D" id="3.90.25.10">
    <property type="entry name" value="UDP-galactose 4-epimerase, domain 1"/>
    <property type="match status" value="1"/>
</dbReference>
<dbReference type="AlphaFoldDB" id="A0A6J6WTP1"/>